<dbReference type="Gene3D" id="3.40.1410.10">
    <property type="entry name" value="Chorismate lyase-like"/>
    <property type="match status" value="1"/>
</dbReference>
<evidence type="ECO:0000256" key="2">
    <source>
        <dbReference type="ARBA" id="ARBA00022688"/>
    </source>
</evidence>
<dbReference type="InterPro" id="IPR028978">
    <property type="entry name" value="Chorismate_lyase_/UTRA_dom_sf"/>
</dbReference>
<feature type="binding site" evidence="5">
    <location>
        <position position="72"/>
    </location>
    <ligand>
        <name>substrate</name>
    </ligand>
</feature>
<evidence type="ECO:0000256" key="1">
    <source>
        <dbReference type="ARBA" id="ARBA00022490"/>
    </source>
</evidence>
<sequence>MTLSRAGTAWRSPALFMPPPLRGWLTDPHSLTARIRARCRHFSVQPLRTGRAALAADEASLVGCGRARAVSREVLLRADGRPVVFAHSVVNPRDLHGVWHMFRGVGSRPLGALLFADARIARSPLAVRRLDWRHPLHRRVRAEGIAVSGPLWARRSLFMRHGRPLLVTEVFLPAISELAP</sequence>
<keyword evidence="1 5" id="KW-0963">Cytoplasm</keyword>
<dbReference type="OrthoDB" id="8606430at2"/>
<dbReference type="PANTHER" id="PTHR38683">
    <property type="entry name" value="CHORISMATE PYRUVATE-LYASE"/>
    <property type="match status" value="1"/>
</dbReference>
<dbReference type="HAMAP" id="MF_01632">
    <property type="entry name" value="UbiC"/>
    <property type="match status" value="1"/>
</dbReference>
<accession>F5RHM4</accession>
<dbReference type="GO" id="GO:0006744">
    <property type="term" value="P:ubiquinone biosynthetic process"/>
    <property type="evidence" value="ECO:0007669"/>
    <property type="project" value="UniProtKB-UniRule"/>
</dbReference>
<gene>
    <name evidence="5" type="primary">ubiC</name>
    <name evidence="6" type="ORF">METUNv1_03822</name>
</gene>
<comment type="catalytic activity">
    <reaction evidence="5">
        <text>chorismate = 4-hydroxybenzoate + pyruvate</text>
        <dbReference type="Rhea" id="RHEA:16505"/>
        <dbReference type="ChEBI" id="CHEBI:15361"/>
        <dbReference type="ChEBI" id="CHEBI:17879"/>
        <dbReference type="ChEBI" id="CHEBI:29748"/>
        <dbReference type="EC" id="4.1.3.40"/>
    </reaction>
</comment>
<name>F5RHM4_METUF</name>
<dbReference type="GO" id="GO:0042866">
    <property type="term" value="P:pyruvate biosynthetic process"/>
    <property type="evidence" value="ECO:0007669"/>
    <property type="project" value="UniProtKB-UniRule"/>
</dbReference>
<dbReference type="InterPro" id="IPR007440">
    <property type="entry name" value="Chorismate--pyruvate_lyase"/>
</dbReference>
<dbReference type="GO" id="GO:0005829">
    <property type="term" value="C:cytosol"/>
    <property type="evidence" value="ECO:0007669"/>
    <property type="project" value="TreeGrafter"/>
</dbReference>
<dbReference type="UniPathway" id="UPA00232"/>
<dbReference type="AlphaFoldDB" id="F5RHM4"/>
<dbReference type="EMBL" id="AFHG01000059">
    <property type="protein sequence ID" value="EGK69856.1"/>
    <property type="molecule type" value="Genomic_DNA"/>
</dbReference>
<dbReference type="SUPFAM" id="SSF64288">
    <property type="entry name" value="Chorismate lyase-like"/>
    <property type="match status" value="1"/>
</dbReference>
<keyword evidence="3 5" id="KW-0456">Lyase</keyword>
<proteinExistence type="inferred from homology"/>
<feature type="binding site" evidence="5">
    <location>
        <position position="169"/>
    </location>
    <ligand>
        <name>substrate</name>
    </ligand>
</feature>
<comment type="caution">
    <text evidence="6">The sequence shown here is derived from an EMBL/GenBank/DDBJ whole genome shotgun (WGS) entry which is preliminary data.</text>
</comment>
<evidence type="ECO:0000313" key="6">
    <source>
        <dbReference type="EMBL" id="EGK69856.1"/>
    </source>
</evidence>
<dbReference type="EC" id="4.1.3.40" evidence="5"/>
<feature type="binding site" evidence="5">
    <location>
        <position position="110"/>
    </location>
    <ligand>
        <name>substrate</name>
    </ligand>
</feature>
<protein>
    <recommendedName>
        <fullName evidence="5">Probable chorismate pyruvate-lyase</fullName>
        <shortName evidence="5">CL</shortName>
        <shortName evidence="5">CPL</shortName>
        <ecNumber evidence="5">4.1.3.40</ecNumber>
    </recommendedName>
</protein>
<comment type="pathway">
    <text evidence="5">Cofactor biosynthesis; ubiquinone biosynthesis.</text>
</comment>
<evidence type="ECO:0000256" key="3">
    <source>
        <dbReference type="ARBA" id="ARBA00023239"/>
    </source>
</evidence>
<reference evidence="6 7" key="1">
    <citation type="journal article" date="2011" name="J. Bacteriol.">
        <title>Genome sequence of Methyloversatilis universalis FAM5T, a methylotrophic representative of the order Rhodocyclales.</title>
        <authorList>
            <person name="Kittichotirat W."/>
            <person name="Good N.M."/>
            <person name="Hall R."/>
            <person name="Bringel F."/>
            <person name="Lajus A."/>
            <person name="Medigue C."/>
            <person name="Smalley N.E."/>
            <person name="Beck D."/>
            <person name="Bumgarner R."/>
            <person name="Vuilleumier S."/>
            <person name="Kalyuzhnaya M.G."/>
        </authorList>
    </citation>
    <scope>NUCLEOTIDE SEQUENCE [LARGE SCALE GENOMIC DNA]</scope>
    <source>
        <strain evidence="7">ATCC BAA-1314 / JCM 13912 / FAM5</strain>
    </source>
</reference>
<keyword evidence="2 5" id="KW-0831">Ubiquinone biosynthesis</keyword>
<dbReference type="eggNOG" id="COG3161">
    <property type="taxonomic scope" value="Bacteria"/>
</dbReference>
<keyword evidence="7" id="KW-1185">Reference proteome</keyword>
<organism evidence="6 7">
    <name type="scientific">Methyloversatilis universalis (strain ATCC BAA-1314 / DSM 25237 / JCM 13912 / CCUG 52030 / FAM5)</name>
    <dbReference type="NCBI Taxonomy" id="1000565"/>
    <lineage>
        <taxon>Bacteria</taxon>
        <taxon>Pseudomonadati</taxon>
        <taxon>Pseudomonadota</taxon>
        <taxon>Betaproteobacteria</taxon>
        <taxon>Nitrosomonadales</taxon>
        <taxon>Sterolibacteriaceae</taxon>
        <taxon>Methyloversatilis</taxon>
    </lineage>
</organism>
<evidence type="ECO:0000256" key="4">
    <source>
        <dbReference type="ARBA" id="ARBA00023317"/>
    </source>
</evidence>
<dbReference type="GO" id="GO:0008813">
    <property type="term" value="F:chorismate lyase activity"/>
    <property type="evidence" value="ECO:0007669"/>
    <property type="project" value="UniProtKB-UniRule"/>
</dbReference>
<dbReference type="Pfam" id="PF04345">
    <property type="entry name" value="Chor_lyase"/>
    <property type="match status" value="1"/>
</dbReference>
<dbReference type="PANTHER" id="PTHR38683:SF1">
    <property type="entry name" value="CHORISMATE PYRUVATE-LYASE"/>
    <property type="match status" value="1"/>
</dbReference>
<comment type="similarity">
    <text evidence="5">Belongs to the UbiC family.</text>
</comment>
<comment type="function">
    <text evidence="5">Removes the pyruvyl group from chorismate, with concomitant aromatization of the ring, to provide 4-hydroxybenzoate (4HB) for the ubiquinone pathway.</text>
</comment>
<keyword evidence="4 5" id="KW-0670">Pyruvate</keyword>
<comment type="caution">
    <text evidence="5">Lacks conserved residue(s) required for the propagation of feature annotation.</text>
</comment>
<evidence type="ECO:0000313" key="7">
    <source>
        <dbReference type="Proteomes" id="UP000005019"/>
    </source>
</evidence>
<dbReference type="RefSeq" id="WP_008064475.1">
    <property type="nucleotide sequence ID" value="NZ_AFHG01000059.1"/>
</dbReference>
<dbReference type="Proteomes" id="UP000005019">
    <property type="component" value="Unassembled WGS sequence"/>
</dbReference>
<dbReference type="STRING" id="1000565.METUNv1_03822"/>
<comment type="subcellular location">
    <subcellularLocation>
        <location evidence="5">Cytoplasm</location>
    </subcellularLocation>
</comment>
<evidence type="ECO:0000256" key="5">
    <source>
        <dbReference type="HAMAP-Rule" id="MF_01632"/>
    </source>
</evidence>